<evidence type="ECO:0000256" key="1">
    <source>
        <dbReference type="SAM" id="MobiDB-lite"/>
    </source>
</evidence>
<keyword evidence="3" id="KW-1185">Reference proteome</keyword>
<protein>
    <submittedName>
        <fullName evidence="2">Uncharacterized protein</fullName>
    </submittedName>
</protein>
<evidence type="ECO:0000313" key="3">
    <source>
        <dbReference type="Proteomes" id="UP000266841"/>
    </source>
</evidence>
<dbReference type="Proteomes" id="UP000266841">
    <property type="component" value="Unassembled WGS sequence"/>
</dbReference>
<feature type="compositionally biased region" description="Basic residues" evidence="1">
    <location>
        <begin position="1"/>
        <end position="14"/>
    </location>
</feature>
<reference evidence="2 3" key="1">
    <citation type="journal article" date="2012" name="Genome Biol.">
        <title>Genome and low-iron response of an oceanic diatom adapted to chronic iron limitation.</title>
        <authorList>
            <person name="Lommer M."/>
            <person name="Specht M."/>
            <person name="Roy A.S."/>
            <person name="Kraemer L."/>
            <person name="Andreson R."/>
            <person name="Gutowska M.A."/>
            <person name="Wolf J."/>
            <person name="Bergner S.V."/>
            <person name="Schilhabel M.B."/>
            <person name="Klostermeier U.C."/>
            <person name="Beiko R.G."/>
            <person name="Rosenstiel P."/>
            <person name="Hippler M."/>
            <person name="Laroche J."/>
        </authorList>
    </citation>
    <scope>NUCLEOTIDE SEQUENCE [LARGE SCALE GENOMIC DNA]</scope>
    <source>
        <strain evidence="2 3">CCMP1005</strain>
    </source>
</reference>
<feature type="non-terminal residue" evidence="2">
    <location>
        <position position="1"/>
    </location>
</feature>
<feature type="compositionally biased region" description="Pro residues" evidence="1">
    <location>
        <begin position="86"/>
        <end position="95"/>
    </location>
</feature>
<evidence type="ECO:0000313" key="2">
    <source>
        <dbReference type="EMBL" id="EJK54486.1"/>
    </source>
</evidence>
<feature type="region of interest" description="Disordered" evidence="1">
    <location>
        <begin position="1"/>
        <end position="163"/>
    </location>
</feature>
<comment type="caution">
    <text evidence="2">The sequence shown here is derived from an EMBL/GenBank/DDBJ whole genome shotgun (WGS) entry which is preliminary data.</text>
</comment>
<feature type="compositionally biased region" description="Gly residues" evidence="1">
    <location>
        <begin position="32"/>
        <end position="45"/>
    </location>
</feature>
<proteinExistence type="predicted"/>
<organism evidence="2 3">
    <name type="scientific">Thalassiosira oceanica</name>
    <name type="common">Marine diatom</name>
    <dbReference type="NCBI Taxonomy" id="159749"/>
    <lineage>
        <taxon>Eukaryota</taxon>
        <taxon>Sar</taxon>
        <taxon>Stramenopiles</taxon>
        <taxon>Ochrophyta</taxon>
        <taxon>Bacillariophyta</taxon>
        <taxon>Coscinodiscophyceae</taxon>
        <taxon>Thalassiosirophycidae</taxon>
        <taxon>Thalassiosirales</taxon>
        <taxon>Thalassiosiraceae</taxon>
        <taxon>Thalassiosira</taxon>
    </lineage>
</organism>
<dbReference type="AlphaFoldDB" id="K0S083"/>
<dbReference type="EMBL" id="AGNL01035746">
    <property type="protein sequence ID" value="EJK54486.1"/>
    <property type="molecule type" value="Genomic_DNA"/>
</dbReference>
<sequence length="237" mass="25424">PRRRPGHGLRRRVQRDRLPGPRSVPAVPQGVPRGGLGEVRGGGLHGQPAGLRRQAAGQDRPGGEVHQAPHVPGLVPARGGELPQGPDGPRPGPLPDRPRRQLPPRLRVPGRQRRPDRVVVRLPPRQGAAQARVLPEEAPRVRRRPGRREADVPDAPPHRGGVSATPGAGGVFFYIFYISGRGSGRRKGWGVWGNGRGATVSVKLARGMVLGAGGDECREGRARDWIPALLINGMNPF</sequence>
<gene>
    <name evidence="2" type="ORF">THAOC_25882</name>
</gene>
<name>K0S083_THAOC</name>
<accession>K0S083</accession>